<proteinExistence type="predicted"/>
<dbReference type="Proteomes" id="UP000789405">
    <property type="component" value="Unassembled WGS sequence"/>
</dbReference>
<dbReference type="EMBL" id="CAJVPY010001160">
    <property type="protein sequence ID" value="CAG8509846.1"/>
    <property type="molecule type" value="Genomic_DNA"/>
</dbReference>
<evidence type="ECO:0000313" key="2">
    <source>
        <dbReference type="EMBL" id="CAG8509846.1"/>
    </source>
</evidence>
<evidence type="ECO:0000313" key="3">
    <source>
        <dbReference type="Proteomes" id="UP000789405"/>
    </source>
</evidence>
<gene>
    <name evidence="2" type="ORF">DERYTH_LOCUS3330</name>
</gene>
<sequence>MPAIGMNVIITGQTTQTIKTEEENAVLNFYIKKRFGEKDLSNFWVEVKHKANNNYLANRTNAINQKIWSTTTLLVGTMNYHPSIPNSSEGKHVLTLEDISLLSSNLSNTSSNSQHINIPGCPKEIALHMGPTTIPTSNNLQAALDANPMPNMAKQNNETNSQSSQTDESAD</sequence>
<feature type="compositionally biased region" description="Polar residues" evidence="1">
    <location>
        <begin position="153"/>
        <end position="171"/>
    </location>
</feature>
<keyword evidence="3" id="KW-1185">Reference proteome</keyword>
<feature type="region of interest" description="Disordered" evidence="1">
    <location>
        <begin position="132"/>
        <end position="171"/>
    </location>
</feature>
<name>A0A9N9F586_9GLOM</name>
<reference evidence="2" key="1">
    <citation type="submission" date="2021-06" db="EMBL/GenBank/DDBJ databases">
        <authorList>
            <person name="Kallberg Y."/>
            <person name="Tangrot J."/>
            <person name="Rosling A."/>
        </authorList>
    </citation>
    <scope>NUCLEOTIDE SEQUENCE</scope>
    <source>
        <strain evidence="2">MA453B</strain>
    </source>
</reference>
<dbReference type="OrthoDB" id="2441095at2759"/>
<dbReference type="AlphaFoldDB" id="A0A9N9F586"/>
<organism evidence="2 3">
    <name type="scientific">Dentiscutata erythropus</name>
    <dbReference type="NCBI Taxonomy" id="1348616"/>
    <lineage>
        <taxon>Eukaryota</taxon>
        <taxon>Fungi</taxon>
        <taxon>Fungi incertae sedis</taxon>
        <taxon>Mucoromycota</taxon>
        <taxon>Glomeromycotina</taxon>
        <taxon>Glomeromycetes</taxon>
        <taxon>Diversisporales</taxon>
        <taxon>Gigasporaceae</taxon>
        <taxon>Dentiscutata</taxon>
    </lineage>
</organism>
<comment type="caution">
    <text evidence="2">The sequence shown here is derived from an EMBL/GenBank/DDBJ whole genome shotgun (WGS) entry which is preliminary data.</text>
</comment>
<evidence type="ECO:0000256" key="1">
    <source>
        <dbReference type="SAM" id="MobiDB-lite"/>
    </source>
</evidence>
<accession>A0A9N9F586</accession>
<protein>
    <submittedName>
        <fullName evidence="2">17760_t:CDS:1</fullName>
    </submittedName>
</protein>